<dbReference type="Gene3D" id="1.25.40.1040">
    <property type="match status" value="1"/>
</dbReference>
<reference evidence="8" key="1">
    <citation type="submission" date="2021-02" db="EMBL/GenBank/DDBJ databases">
        <authorList>
            <person name="Nowell W R."/>
        </authorList>
    </citation>
    <scope>NUCLEOTIDE SEQUENCE</scope>
    <source>
        <strain evidence="8">Ploen Becks lab</strain>
    </source>
</reference>
<comment type="similarity">
    <text evidence="1">Belongs to the Ntn-hydrolase family.</text>
</comment>
<feature type="repeat" description="TPR" evidence="6">
    <location>
        <begin position="370"/>
        <end position="403"/>
    </location>
</feature>
<evidence type="ECO:0000256" key="6">
    <source>
        <dbReference type="PROSITE-ProRule" id="PRU00339"/>
    </source>
</evidence>
<dbReference type="GO" id="GO:0031415">
    <property type="term" value="C:NatA complex"/>
    <property type="evidence" value="ECO:0007669"/>
    <property type="project" value="TreeGrafter"/>
</dbReference>
<dbReference type="CDD" id="cd04513">
    <property type="entry name" value="Glycosylasparaginase"/>
    <property type="match status" value="1"/>
</dbReference>
<dbReference type="PANTHER" id="PTHR22767:SF2">
    <property type="entry name" value="N(ALPHA)-ACETYLTRANSFERASE 15_16, ISOFORM A"/>
    <property type="match status" value="1"/>
</dbReference>
<dbReference type="FunFam" id="1.25.40.1040:FF:000003">
    <property type="entry name" value="N-terminal acetyltransferase A, auxiliary subunit"/>
    <property type="match status" value="1"/>
</dbReference>
<dbReference type="SUPFAM" id="SSF56235">
    <property type="entry name" value="N-terminal nucleophile aminohydrolases (Ntn hydrolases)"/>
    <property type="match status" value="1"/>
</dbReference>
<dbReference type="SMART" id="SM00028">
    <property type="entry name" value="TPR"/>
    <property type="match status" value="7"/>
</dbReference>
<gene>
    <name evidence="8" type="ORF">OXX778_LOCUS12795</name>
</gene>
<dbReference type="InterPro" id="IPR000246">
    <property type="entry name" value="Peptidase_T2"/>
</dbReference>
<dbReference type="Proteomes" id="UP000663879">
    <property type="component" value="Unassembled WGS sequence"/>
</dbReference>
<dbReference type="InterPro" id="IPR021183">
    <property type="entry name" value="NatA_aux_su"/>
</dbReference>
<feature type="compositionally biased region" description="Basic and acidic residues" evidence="7">
    <location>
        <begin position="603"/>
        <end position="627"/>
    </location>
</feature>
<dbReference type="Pfam" id="PF01112">
    <property type="entry name" value="Asparaginase_2"/>
    <property type="match status" value="1"/>
</dbReference>
<feature type="active site" description="Nucleophile" evidence="4">
    <location>
        <position position="1079"/>
    </location>
</feature>
<accession>A0A814BPB3</accession>
<dbReference type="Pfam" id="PF12569">
    <property type="entry name" value="NatA_aux_su"/>
    <property type="match status" value="1"/>
</dbReference>
<dbReference type="AlphaFoldDB" id="A0A814BPB3"/>
<keyword evidence="2" id="KW-0677">Repeat</keyword>
<evidence type="ECO:0000256" key="4">
    <source>
        <dbReference type="PIRSR" id="PIRSR600246-1"/>
    </source>
</evidence>
<dbReference type="EMBL" id="CAJNOC010002364">
    <property type="protein sequence ID" value="CAF0928928.1"/>
    <property type="molecule type" value="Genomic_DNA"/>
</dbReference>
<dbReference type="Gene3D" id="3.60.20.30">
    <property type="entry name" value="(Glycosyl)asparaginase"/>
    <property type="match status" value="1"/>
</dbReference>
<dbReference type="InterPro" id="IPR011990">
    <property type="entry name" value="TPR-like_helical_dom_sf"/>
</dbReference>
<dbReference type="SUPFAM" id="SSF48452">
    <property type="entry name" value="TPR-like"/>
    <property type="match status" value="1"/>
</dbReference>
<sequence>MPSSNPLPTQEANLFKKILRCYEQKQYRKALQHVKEILKKFPDHGETLSMKGLILNYTNKKAEAFECAQKGLKNDVRSHVCWHVYGLLQRADRKYDEAIKCYRNALRWDPENLQILRDLSLLQIQIRDLEGYRDTRYQLLQLRPTQRVSWIGYAMSYHLLNDYDIANHILEEFCKTQPKTVDFEMSELLLYQNMVYQEAGLYERSLKHLEENKKYILDKLRLEEKRAFAFIKLKKLSEAAKIYEDLIERNPDNVTYFKKLEECLNLENDEERLEFYKKHAEKYPRSDVPRKMPLVFLNNMSEFKLRLDAYLKRAFTKGIPPLFKELKCLYTNENKLKAIEEKVLSFEKNLESIQKYSGDCEQKESPTTLLWVYYYLAQHFDYLKQTNKALDYINKAIEYTPTLVELYMVKGKIYKHAGDLYEAVRWLDEAQSLDTADRFINYKCSKYMLRANMVKEAEEIASKFTRESSHPADYLKEMQCMWYETESANAYKRMGKFGEALKKCHQVERHFQEIIEDQFDFHSYCMRKMTLCSYVEMLRLEDKIKSHPFFFRAAKTAIEVYLRLHDRPMSEVENELNVNTENLTPSELKKLKNKQKKQQLKAQQEKEKQEQLEQKKKELSKQKNKEDVDVEQPTEEELLPEKLERPENALEECNRFLKPLEEFASQHLETHYLGFEVYYRKNRPLMMIKALKKMNSLERTVKQTAKFHYCLSKFLLKYSQIKETLNESVRAVVENELKNLNPSSESVEKMNEKFFKENSNTYESLIEYAKVLYDSNPSQNQAKALDLLTNVDAKNEKLSISYPVALEALTLVAEAEYFGKCDAKVVESLRSKLKSFYPIANIFHTTEEQANQLLSCMQVLSINSSQVSELTDKMEILMNVLKILVFFLKLVKFSSNYPIVLNTWPFTNATNKAWDILLKTDDPLKSVESGCSECEELRCDGTVGYGGSPDENGETTLDALIMDGRTHDAGSVAGLRRIKNVISVARAVMEHTKHTLLVGDLATQFAIDMGFQQQDLHYFDSLEKYIIWLNNSCQPNFRLNVYPDPEKFCGPYKPIKNLNFLSNKEKRLNKYVSKKLHDTIGMIAINSYGDISVGTSTNGASHKIPGGAYVDNDVGAACGTGDGDTLMKFLPSYQVVESMRRGMTPSEATNDAIQRIIKKKPHFMGALIAADKYGNHGASCHGLEYFEYSYRTNQSRDAEIGRVKCI</sequence>
<dbReference type="OrthoDB" id="10263032at2759"/>
<protein>
    <submittedName>
        <fullName evidence="8">Uncharacterized protein</fullName>
    </submittedName>
</protein>
<dbReference type="Gene3D" id="1.25.40.1010">
    <property type="match status" value="1"/>
</dbReference>
<feature type="repeat" description="TPR" evidence="6">
    <location>
        <begin position="79"/>
        <end position="112"/>
    </location>
</feature>
<organism evidence="8 9">
    <name type="scientific">Brachionus calyciflorus</name>
    <dbReference type="NCBI Taxonomy" id="104777"/>
    <lineage>
        <taxon>Eukaryota</taxon>
        <taxon>Metazoa</taxon>
        <taxon>Spiralia</taxon>
        <taxon>Gnathifera</taxon>
        <taxon>Rotifera</taxon>
        <taxon>Eurotatoria</taxon>
        <taxon>Monogononta</taxon>
        <taxon>Pseudotrocha</taxon>
        <taxon>Ploima</taxon>
        <taxon>Brachionidae</taxon>
        <taxon>Brachionus</taxon>
    </lineage>
</organism>
<dbReference type="GO" id="GO:0016787">
    <property type="term" value="F:hydrolase activity"/>
    <property type="evidence" value="ECO:0007669"/>
    <property type="project" value="InterPro"/>
</dbReference>
<evidence type="ECO:0000256" key="1">
    <source>
        <dbReference type="ARBA" id="ARBA00010872"/>
    </source>
</evidence>
<dbReference type="InterPro" id="IPR019734">
    <property type="entry name" value="TPR_rpt"/>
</dbReference>
<dbReference type="PROSITE" id="PS50005">
    <property type="entry name" value="TPR"/>
    <property type="match status" value="2"/>
</dbReference>
<dbReference type="PANTHER" id="PTHR22767">
    <property type="entry name" value="N-TERMINAL ACETYLTRANSFERASE-RELATED"/>
    <property type="match status" value="1"/>
</dbReference>
<keyword evidence="3 6" id="KW-0802">TPR repeat</keyword>
<dbReference type="InterPro" id="IPR029055">
    <property type="entry name" value="Ntn_hydrolases_N"/>
</dbReference>
<evidence type="ECO:0000256" key="5">
    <source>
        <dbReference type="PIRSR" id="PIRSR600246-3"/>
    </source>
</evidence>
<feature type="compositionally biased region" description="Acidic residues" evidence="7">
    <location>
        <begin position="628"/>
        <end position="638"/>
    </location>
</feature>
<evidence type="ECO:0000313" key="9">
    <source>
        <dbReference type="Proteomes" id="UP000663879"/>
    </source>
</evidence>
<feature type="region of interest" description="Disordered" evidence="7">
    <location>
        <begin position="583"/>
        <end position="644"/>
    </location>
</feature>
<evidence type="ECO:0000313" key="8">
    <source>
        <dbReference type="EMBL" id="CAF0928928.1"/>
    </source>
</evidence>
<name>A0A814BPB3_9BILA</name>
<dbReference type="Pfam" id="PF13181">
    <property type="entry name" value="TPR_8"/>
    <property type="match status" value="1"/>
</dbReference>
<evidence type="ECO:0000256" key="2">
    <source>
        <dbReference type="ARBA" id="ARBA00022737"/>
    </source>
</evidence>
<feature type="site" description="Cleavage; by autolysis" evidence="5">
    <location>
        <begin position="1078"/>
        <end position="1079"/>
    </location>
</feature>
<proteinExistence type="inferred from homology"/>
<evidence type="ECO:0000256" key="3">
    <source>
        <dbReference type="ARBA" id="ARBA00022803"/>
    </source>
</evidence>
<keyword evidence="9" id="KW-1185">Reference proteome</keyword>
<comment type="caution">
    <text evidence="8">The sequence shown here is derived from an EMBL/GenBank/DDBJ whole genome shotgun (WGS) entry which is preliminary data.</text>
</comment>
<evidence type="ECO:0000256" key="7">
    <source>
        <dbReference type="SAM" id="MobiDB-lite"/>
    </source>
</evidence>